<dbReference type="OrthoDB" id="4320232at2"/>
<keyword evidence="1" id="KW-0812">Transmembrane</keyword>
<organism evidence="3 4">
    <name type="scientific">Streptomyces aurantiacus JA 4570</name>
    <dbReference type="NCBI Taxonomy" id="1286094"/>
    <lineage>
        <taxon>Bacteria</taxon>
        <taxon>Bacillati</taxon>
        <taxon>Actinomycetota</taxon>
        <taxon>Actinomycetes</taxon>
        <taxon>Kitasatosporales</taxon>
        <taxon>Streptomycetaceae</taxon>
        <taxon>Streptomyces</taxon>
        <taxon>Streptomyces aurantiacus group</taxon>
    </lineage>
</organism>
<dbReference type="PATRIC" id="fig|1286094.4.peg.4300"/>
<evidence type="ECO:0000256" key="1">
    <source>
        <dbReference type="SAM" id="Phobius"/>
    </source>
</evidence>
<comment type="caution">
    <text evidence="3">The sequence shown here is derived from an EMBL/GenBank/DDBJ whole genome shotgun (WGS) entry which is preliminary data.</text>
</comment>
<keyword evidence="4" id="KW-1185">Reference proteome</keyword>
<feature type="chain" id="PRO_5004515041" evidence="2">
    <location>
        <begin position="31"/>
        <end position="170"/>
    </location>
</feature>
<feature type="signal peptide" evidence="2">
    <location>
        <begin position="1"/>
        <end position="30"/>
    </location>
</feature>
<evidence type="ECO:0000256" key="2">
    <source>
        <dbReference type="SAM" id="SignalP"/>
    </source>
</evidence>
<sequence length="170" mass="16442">MRTTQISLRSGLAVAAVALPLALAAPSAVAASGITVTASGSTVTVTTTACPSGGKGSLMSGGNASFASGRQVQLTGTTASWQNVSPGTHTVAVICTDGSAAGSQTVTVGGATPTASSTTAPARGVRGGFGGAVEDYGTTTLVAGGALVAVAVAGGTWFVRRRTLRVRGRF</sequence>
<feature type="transmembrane region" description="Helical" evidence="1">
    <location>
        <begin position="141"/>
        <end position="159"/>
    </location>
</feature>
<proteinExistence type="predicted"/>
<gene>
    <name evidence="3" type="ORF">STRAU_4351</name>
</gene>
<dbReference type="RefSeq" id="WP_016642478.1">
    <property type="nucleotide sequence ID" value="NZ_AOPZ01000220.1"/>
</dbReference>
<dbReference type="EMBL" id="AOPZ01000220">
    <property type="protein sequence ID" value="EPH42587.1"/>
    <property type="molecule type" value="Genomic_DNA"/>
</dbReference>
<protein>
    <submittedName>
        <fullName evidence="3">Uncharacterized protein</fullName>
    </submittedName>
</protein>
<evidence type="ECO:0000313" key="3">
    <source>
        <dbReference type="EMBL" id="EPH42587.1"/>
    </source>
</evidence>
<name>S4AMF9_9ACTN</name>
<evidence type="ECO:0000313" key="4">
    <source>
        <dbReference type="Proteomes" id="UP000014629"/>
    </source>
</evidence>
<dbReference type="AlphaFoldDB" id="S4AMF9"/>
<keyword evidence="1" id="KW-0472">Membrane</keyword>
<keyword evidence="1" id="KW-1133">Transmembrane helix</keyword>
<accession>S4AMF9</accession>
<keyword evidence="2" id="KW-0732">Signal</keyword>
<dbReference type="Proteomes" id="UP000014629">
    <property type="component" value="Unassembled WGS sequence"/>
</dbReference>
<reference evidence="3 4" key="1">
    <citation type="submission" date="2013-02" db="EMBL/GenBank/DDBJ databases">
        <title>Draft Genome Sequence of Streptomyces aurantiacus, Which Produces Setomimycin.</title>
        <authorList>
            <person name="Gruening B.A."/>
            <person name="Praeg A."/>
            <person name="Erxleben A."/>
            <person name="Guenther S."/>
            <person name="Mueller M."/>
        </authorList>
    </citation>
    <scope>NUCLEOTIDE SEQUENCE [LARGE SCALE GENOMIC DNA]</scope>
    <source>
        <strain evidence="3 4">JA 4570</strain>
    </source>
</reference>